<reference evidence="2 3" key="1">
    <citation type="submission" date="2020-03" db="EMBL/GenBank/DDBJ databases">
        <title>Whole genome shotgun sequence of Phytohabitans rumicis NBRC 108638.</title>
        <authorList>
            <person name="Komaki H."/>
            <person name="Tamura T."/>
        </authorList>
    </citation>
    <scope>NUCLEOTIDE SEQUENCE [LARGE SCALE GENOMIC DNA]</scope>
    <source>
        <strain evidence="2 3">NBRC 108638</strain>
    </source>
</reference>
<keyword evidence="3" id="KW-1185">Reference proteome</keyword>
<dbReference type="InterPro" id="IPR009061">
    <property type="entry name" value="DNA-bd_dom_put_sf"/>
</dbReference>
<dbReference type="SUPFAM" id="SSF46955">
    <property type="entry name" value="Putative DNA-binding domain"/>
    <property type="match status" value="1"/>
</dbReference>
<evidence type="ECO:0000313" key="3">
    <source>
        <dbReference type="Proteomes" id="UP000482960"/>
    </source>
</evidence>
<dbReference type="Proteomes" id="UP000482960">
    <property type="component" value="Unassembled WGS sequence"/>
</dbReference>
<sequence>MLDTGFLAGLASPDMGDTQVDRKLTPSQVAKRLDVTPETVREWIRTGKLPSITLPSGRMKVRELDVIAIETAELRSAS</sequence>
<reference evidence="2 3" key="2">
    <citation type="submission" date="2020-03" db="EMBL/GenBank/DDBJ databases">
        <authorList>
            <person name="Ichikawa N."/>
            <person name="Kimura A."/>
            <person name="Kitahashi Y."/>
            <person name="Uohara A."/>
        </authorList>
    </citation>
    <scope>NUCLEOTIDE SEQUENCE [LARGE SCALE GENOMIC DNA]</scope>
    <source>
        <strain evidence="2 3">NBRC 108638</strain>
    </source>
</reference>
<evidence type="ECO:0000313" key="2">
    <source>
        <dbReference type="EMBL" id="GFJ92452.1"/>
    </source>
</evidence>
<dbReference type="Gene3D" id="1.10.1660.10">
    <property type="match status" value="1"/>
</dbReference>
<feature type="domain" description="Helix-turn-helix" evidence="1">
    <location>
        <begin position="24"/>
        <end position="67"/>
    </location>
</feature>
<organism evidence="2 3">
    <name type="scientific">Phytohabitans rumicis</name>
    <dbReference type="NCBI Taxonomy" id="1076125"/>
    <lineage>
        <taxon>Bacteria</taxon>
        <taxon>Bacillati</taxon>
        <taxon>Actinomycetota</taxon>
        <taxon>Actinomycetes</taxon>
        <taxon>Micromonosporales</taxon>
        <taxon>Micromonosporaceae</taxon>
    </lineage>
</organism>
<dbReference type="AlphaFoldDB" id="A0A6V8L5B5"/>
<dbReference type="Pfam" id="PF12728">
    <property type="entry name" value="HTH_17"/>
    <property type="match status" value="1"/>
</dbReference>
<name>A0A6V8L5B5_9ACTN</name>
<dbReference type="EMBL" id="BLPG01000001">
    <property type="protein sequence ID" value="GFJ92452.1"/>
    <property type="molecule type" value="Genomic_DNA"/>
</dbReference>
<evidence type="ECO:0000259" key="1">
    <source>
        <dbReference type="Pfam" id="PF12728"/>
    </source>
</evidence>
<gene>
    <name evidence="2" type="ORF">Prum_060940</name>
</gene>
<accession>A0A6V8L5B5</accession>
<protein>
    <recommendedName>
        <fullName evidence="1">Helix-turn-helix domain-containing protein</fullName>
    </recommendedName>
</protein>
<comment type="caution">
    <text evidence="2">The sequence shown here is derived from an EMBL/GenBank/DDBJ whole genome shotgun (WGS) entry which is preliminary data.</text>
</comment>
<proteinExistence type="predicted"/>
<dbReference type="InterPro" id="IPR041657">
    <property type="entry name" value="HTH_17"/>
</dbReference>